<accession>A0A1T4YTB9</accession>
<name>A0A1T4YTB9_9BACL</name>
<evidence type="ECO:0000313" key="2">
    <source>
        <dbReference type="Proteomes" id="UP000190042"/>
    </source>
</evidence>
<gene>
    <name evidence="1" type="ORF">SAMN04244570_3437</name>
</gene>
<dbReference type="RefSeq" id="WP_176132597.1">
    <property type="nucleotide sequence ID" value="NZ_FUYJ01000008.1"/>
</dbReference>
<evidence type="ECO:0000313" key="1">
    <source>
        <dbReference type="EMBL" id="SKB04521.1"/>
    </source>
</evidence>
<dbReference type="Proteomes" id="UP000190042">
    <property type="component" value="Unassembled WGS sequence"/>
</dbReference>
<proteinExistence type="predicted"/>
<sequence>MEKKKYTVAGTDIEEVKRLNAESGPSYNEINEMLTQRIEERKKQSSSNQTK</sequence>
<organism evidence="1 2">
    <name type="scientific">Sporosarcina newyorkensis</name>
    <dbReference type="NCBI Taxonomy" id="759851"/>
    <lineage>
        <taxon>Bacteria</taxon>
        <taxon>Bacillati</taxon>
        <taxon>Bacillota</taxon>
        <taxon>Bacilli</taxon>
        <taxon>Bacillales</taxon>
        <taxon>Caryophanaceae</taxon>
        <taxon>Sporosarcina</taxon>
    </lineage>
</organism>
<dbReference type="AlphaFoldDB" id="A0A1T4YTB9"/>
<keyword evidence="2" id="KW-1185">Reference proteome</keyword>
<dbReference type="EMBL" id="FUYJ01000008">
    <property type="protein sequence ID" value="SKB04521.1"/>
    <property type="molecule type" value="Genomic_DNA"/>
</dbReference>
<evidence type="ECO:0008006" key="3">
    <source>
        <dbReference type="Google" id="ProtNLM"/>
    </source>
</evidence>
<reference evidence="2" key="1">
    <citation type="submission" date="2017-02" db="EMBL/GenBank/DDBJ databases">
        <authorList>
            <person name="Varghese N."/>
            <person name="Submissions S."/>
        </authorList>
    </citation>
    <scope>NUCLEOTIDE SEQUENCE [LARGE SCALE GENOMIC DNA]</scope>
    <source>
        <strain evidence="2">DSM 23966</strain>
    </source>
</reference>
<protein>
    <recommendedName>
        <fullName evidence="3">DNA mismatch repair protein MutT</fullName>
    </recommendedName>
</protein>